<reference evidence="3" key="1">
    <citation type="submission" date="2017-09" db="EMBL/GenBank/DDBJ databases">
        <title>Depth-based differentiation of microbial function through sediment-hosted aquifers and enrichment of novel symbionts in the deep terrestrial subsurface.</title>
        <authorList>
            <person name="Probst A.J."/>
            <person name="Ladd B."/>
            <person name="Jarett J.K."/>
            <person name="Geller-Mcgrath D.E."/>
            <person name="Sieber C.M.K."/>
            <person name="Emerson J.B."/>
            <person name="Anantharaman K."/>
            <person name="Thomas B.C."/>
            <person name="Malmstrom R."/>
            <person name="Stieglmeier M."/>
            <person name="Klingl A."/>
            <person name="Woyke T."/>
            <person name="Ryan C.M."/>
            <person name="Banfield J.F."/>
        </authorList>
    </citation>
    <scope>NUCLEOTIDE SEQUENCE [LARGE SCALE GENOMIC DNA]</scope>
</reference>
<gene>
    <name evidence="2" type="ORF">COX77_04450</name>
</gene>
<name>A0A2M7VDE5_9BACT</name>
<keyword evidence="1" id="KW-0812">Transmembrane</keyword>
<dbReference type="EMBL" id="PFPO01000086">
    <property type="protein sequence ID" value="PIZ98449.1"/>
    <property type="molecule type" value="Genomic_DNA"/>
</dbReference>
<organism evidence="2 3">
    <name type="scientific">Candidatus Komeilibacteria bacterium CG_4_10_14_0_2_um_filter_37_10</name>
    <dbReference type="NCBI Taxonomy" id="1974470"/>
    <lineage>
        <taxon>Bacteria</taxon>
        <taxon>Candidatus Komeiliibacteriota</taxon>
    </lineage>
</organism>
<protein>
    <submittedName>
        <fullName evidence="2">Uncharacterized protein</fullName>
    </submittedName>
</protein>
<evidence type="ECO:0000313" key="2">
    <source>
        <dbReference type="EMBL" id="PIZ98449.1"/>
    </source>
</evidence>
<dbReference type="AlphaFoldDB" id="A0A2M7VDE5"/>
<accession>A0A2M7VDE5</accession>
<keyword evidence="1" id="KW-1133">Transmembrane helix</keyword>
<evidence type="ECO:0000256" key="1">
    <source>
        <dbReference type="SAM" id="Phobius"/>
    </source>
</evidence>
<proteinExistence type="predicted"/>
<evidence type="ECO:0000313" key="3">
    <source>
        <dbReference type="Proteomes" id="UP000230405"/>
    </source>
</evidence>
<comment type="caution">
    <text evidence="2">The sequence shown here is derived from an EMBL/GenBank/DDBJ whole genome shotgun (WGS) entry which is preliminary data.</text>
</comment>
<dbReference type="Proteomes" id="UP000230405">
    <property type="component" value="Unassembled WGS sequence"/>
</dbReference>
<feature type="transmembrane region" description="Helical" evidence="1">
    <location>
        <begin position="80"/>
        <end position="97"/>
    </location>
</feature>
<sequence>MLVILFASASFSTPEVKLDPHSIFPGQTLTLTFADGYSYQCLVKEQDNEEIIAKMILAIEFLHGKIVKITPLKEPPPPPVNEIVILFILIIFTLLVLSNM</sequence>
<keyword evidence="1" id="KW-0472">Membrane</keyword>